<organism evidence="2 3">
    <name type="scientific">Eucalyptus globulus</name>
    <name type="common">Tasmanian blue gum</name>
    <dbReference type="NCBI Taxonomy" id="34317"/>
    <lineage>
        <taxon>Eukaryota</taxon>
        <taxon>Viridiplantae</taxon>
        <taxon>Streptophyta</taxon>
        <taxon>Embryophyta</taxon>
        <taxon>Tracheophyta</taxon>
        <taxon>Spermatophyta</taxon>
        <taxon>Magnoliopsida</taxon>
        <taxon>eudicotyledons</taxon>
        <taxon>Gunneridae</taxon>
        <taxon>Pentapetalae</taxon>
        <taxon>rosids</taxon>
        <taxon>malvids</taxon>
        <taxon>Myrtales</taxon>
        <taxon>Myrtaceae</taxon>
        <taxon>Myrtoideae</taxon>
        <taxon>Eucalypteae</taxon>
        <taxon>Eucalyptus</taxon>
    </lineage>
</organism>
<comment type="caution">
    <text evidence="2">The sequence shown here is derived from an EMBL/GenBank/DDBJ whole genome shotgun (WGS) entry which is preliminary data.</text>
</comment>
<dbReference type="Proteomes" id="UP001634007">
    <property type="component" value="Unassembled WGS sequence"/>
</dbReference>
<dbReference type="EMBL" id="JBJKBG010000007">
    <property type="protein sequence ID" value="KAL3729320.1"/>
    <property type="molecule type" value="Genomic_DNA"/>
</dbReference>
<evidence type="ECO:0000313" key="3">
    <source>
        <dbReference type="Proteomes" id="UP001634007"/>
    </source>
</evidence>
<evidence type="ECO:0000313" key="2">
    <source>
        <dbReference type="EMBL" id="KAL3729320.1"/>
    </source>
</evidence>
<feature type="compositionally biased region" description="Basic residues" evidence="1">
    <location>
        <begin position="55"/>
        <end position="68"/>
    </location>
</feature>
<proteinExistence type="predicted"/>
<feature type="compositionally biased region" description="Basic and acidic residues" evidence="1">
    <location>
        <begin position="1"/>
        <end position="19"/>
    </location>
</feature>
<gene>
    <name evidence="2" type="ORF">ACJRO7_026429</name>
</gene>
<dbReference type="AlphaFoldDB" id="A0ABD3JNW4"/>
<evidence type="ECO:0000256" key="1">
    <source>
        <dbReference type="SAM" id="MobiDB-lite"/>
    </source>
</evidence>
<feature type="compositionally biased region" description="Acidic residues" evidence="1">
    <location>
        <begin position="20"/>
        <end position="31"/>
    </location>
</feature>
<feature type="region of interest" description="Disordered" evidence="1">
    <location>
        <begin position="1"/>
        <end position="33"/>
    </location>
</feature>
<name>A0ABD3JNW4_EUCGL</name>
<reference evidence="2 3" key="1">
    <citation type="submission" date="2024-11" db="EMBL/GenBank/DDBJ databases">
        <title>Chromosome-level genome assembly of Eucalyptus globulus Labill. provides insights into its genome evolution.</title>
        <authorList>
            <person name="Li X."/>
        </authorList>
    </citation>
    <scope>NUCLEOTIDE SEQUENCE [LARGE SCALE GENOMIC DNA]</scope>
    <source>
        <strain evidence="2">CL2024</strain>
        <tissue evidence="2">Fresh tender leaves</tissue>
    </source>
</reference>
<feature type="region of interest" description="Disordered" evidence="1">
    <location>
        <begin position="45"/>
        <end position="72"/>
    </location>
</feature>
<keyword evidence="3" id="KW-1185">Reference proteome</keyword>
<sequence length="187" mass="22090">MERRGCLRPEPKEEEGREREEDEEGEGESDAEGFAVEEFVVLLGEHGEGVCGQSQKRRREGKEKRRKRERESDAEGFAVEEFVVLLGEHGEGICGQSRKRRREGKEKRMKRERERVMWKGLLSKNLLCFLVNMARAARERERERGLWRRSEKTENRKEVIKGKTTEQNQLRIEEHNWGPDYLTMSQT</sequence>
<protein>
    <submittedName>
        <fullName evidence="2">Uncharacterized protein</fullName>
    </submittedName>
</protein>
<accession>A0ABD3JNW4</accession>